<sequence length="227" mass="24971">MAGLPLESKLPDFLADSQFGRLSAHDVLTGSWSMVFSITGDFDGTACTELGMIAKLYRQFVSRNCRVICISAGGIDRHEAFLRDVEETQDCKVKFPLVADESGALLTTLLMRKMVGGEPGHVLPSLVICDPDLTVQFSMVYPSSTGRNFYEVLRVIDSLQVSRYFKVATPAHWMAGEPVFVLPEVSDAAAEEMFPKGVTRVSQGEGRPACRLTPYPDVEVDDLVRDD</sequence>
<comment type="similarity">
    <text evidence="2">Belongs to the peroxiredoxin family.</text>
</comment>
<dbReference type="GO" id="GO:0005829">
    <property type="term" value="C:cytosol"/>
    <property type="evidence" value="ECO:0007669"/>
    <property type="project" value="TreeGrafter"/>
</dbReference>
<dbReference type="Pfam" id="PF10417">
    <property type="entry name" value="1-cysPrx_C"/>
    <property type="match status" value="1"/>
</dbReference>
<dbReference type="PANTHER" id="PTHR43503">
    <property type="entry name" value="MCG48959-RELATED"/>
    <property type="match status" value="1"/>
</dbReference>
<name>A0A7S1CD37_9STRA</name>
<comment type="function">
    <text evidence="2">Thiol-specific peroxidase that catalyzes the reduction of hydrogen peroxide and organic hydroperoxides to water and alcohols, respectively.</text>
</comment>
<keyword evidence="2" id="KW-0676">Redox-active center</keyword>
<dbReference type="GO" id="GO:0045454">
    <property type="term" value="P:cell redox homeostasis"/>
    <property type="evidence" value="ECO:0007669"/>
    <property type="project" value="TreeGrafter"/>
</dbReference>
<dbReference type="AlphaFoldDB" id="A0A7S1CD37"/>
<dbReference type="EMBL" id="HBFS01011406">
    <property type="protein sequence ID" value="CAD8914620.1"/>
    <property type="molecule type" value="Transcribed_RNA"/>
</dbReference>
<gene>
    <name evidence="4" type="ORF">BSP0115_LOCUS7873</name>
</gene>
<keyword evidence="2" id="KW-0049">Antioxidant</keyword>
<dbReference type="InterPro" id="IPR000866">
    <property type="entry name" value="AhpC/TSA"/>
</dbReference>
<dbReference type="InterPro" id="IPR036249">
    <property type="entry name" value="Thioredoxin-like_sf"/>
</dbReference>
<evidence type="ECO:0000256" key="2">
    <source>
        <dbReference type="PIRNR" id="PIRNR000239"/>
    </source>
</evidence>
<dbReference type="Gene3D" id="3.30.1020.10">
    <property type="entry name" value="Antioxidant, Horf6, Chain A, domain2"/>
    <property type="match status" value="1"/>
</dbReference>
<dbReference type="InterPro" id="IPR019479">
    <property type="entry name" value="Peroxiredoxin_C"/>
</dbReference>
<evidence type="ECO:0000256" key="1">
    <source>
        <dbReference type="ARBA" id="ARBA00023002"/>
    </source>
</evidence>
<keyword evidence="1 2" id="KW-0560">Oxidoreductase</keyword>
<proteinExistence type="inferred from homology"/>
<evidence type="ECO:0000313" key="4">
    <source>
        <dbReference type="EMBL" id="CAD8914620.1"/>
    </source>
</evidence>
<dbReference type="PROSITE" id="PS51352">
    <property type="entry name" value="THIOREDOXIN_2"/>
    <property type="match status" value="1"/>
</dbReference>
<accession>A0A7S1CD37</accession>
<reference evidence="4" key="1">
    <citation type="submission" date="2021-01" db="EMBL/GenBank/DDBJ databases">
        <authorList>
            <person name="Corre E."/>
            <person name="Pelletier E."/>
            <person name="Niang G."/>
            <person name="Scheremetjew M."/>
            <person name="Finn R."/>
            <person name="Kale V."/>
            <person name="Holt S."/>
            <person name="Cochrane G."/>
            <person name="Meng A."/>
            <person name="Brown T."/>
            <person name="Cohen L."/>
        </authorList>
    </citation>
    <scope>NUCLEOTIDE SEQUENCE</scope>
    <source>
        <strain evidence="4">Ms1</strain>
    </source>
</reference>
<dbReference type="GO" id="GO:0051920">
    <property type="term" value="F:peroxiredoxin activity"/>
    <property type="evidence" value="ECO:0007669"/>
    <property type="project" value="InterPro"/>
</dbReference>
<dbReference type="Gene3D" id="3.40.30.10">
    <property type="entry name" value="Glutaredoxin"/>
    <property type="match status" value="1"/>
</dbReference>
<dbReference type="Pfam" id="PF00578">
    <property type="entry name" value="AhpC-TSA"/>
    <property type="match status" value="1"/>
</dbReference>
<dbReference type="SUPFAM" id="SSF52833">
    <property type="entry name" value="Thioredoxin-like"/>
    <property type="match status" value="1"/>
</dbReference>
<dbReference type="PIRSF" id="PIRSF000239">
    <property type="entry name" value="AHPC"/>
    <property type="match status" value="1"/>
</dbReference>
<dbReference type="InterPro" id="IPR024706">
    <property type="entry name" value="Peroxiredoxin_AhpC-typ"/>
</dbReference>
<evidence type="ECO:0000259" key="3">
    <source>
        <dbReference type="PROSITE" id="PS51352"/>
    </source>
</evidence>
<dbReference type="PANTHER" id="PTHR43503:SF4">
    <property type="entry name" value="PEROXIREDOXIN-6"/>
    <property type="match status" value="1"/>
</dbReference>
<dbReference type="GO" id="GO:0005739">
    <property type="term" value="C:mitochondrion"/>
    <property type="evidence" value="ECO:0007669"/>
    <property type="project" value="TreeGrafter"/>
</dbReference>
<dbReference type="InterPro" id="IPR013766">
    <property type="entry name" value="Thioredoxin_domain"/>
</dbReference>
<protein>
    <recommendedName>
        <fullName evidence="3">Thioredoxin domain-containing protein</fullName>
    </recommendedName>
</protein>
<keyword evidence="2" id="KW-0575">Peroxidase</keyword>
<feature type="domain" description="Thioredoxin" evidence="3">
    <location>
        <begin position="4"/>
        <end position="161"/>
    </location>
</feature>
<organism evidence="4">
    <name type="scientific">Bicosoecida sp. CB-2014</name>
    <dbReference type="NCBI Taxonomy" id="1486930"/>
    <lineage>
        <taxon>Eukaryota</taxon>
        <taxon>Sar</taxon>
        <taxon>Stramenopiles</taxon>
        <taxon>Bigyra</taxon>
        <taxon>Opalozoa</taxon>
        <taxon>Bicosoecida</taxon>
    </lineage>
</organism>